<evidence type="ECO:0000256" key="6">
    <source>
        <dbReference type="ARBA" id="ARBA00023145"/>
    </source>
</evidence>
<dbReference type="FunFam" id="2.40.70.10:FF:000101">
    <property type="entry name" value="Uncharacterized protein"/>
    <property type="match status" value="1"/>
</dbReference>
<organism evidence="8 9">
    <name type="scientific">Batrachochytrium dendrobatidis (strain JAM81 / FGSC 10211)</name>
    <name type="common">Frog chytrid fungus</name>
    <dbReference type="NCBI Taxonomy" id="684364"/>
    <lineage>
        <taxon>Eukaryota</taxon>
        <taxon>Fungi</taxon>
        <taxon>Fungi incertae sedis</taxon>
        <taxon>Chytridiomycota</taxon>
        <taxon>Chytridiomycota incertae sedis</taxon>
        <taxon>Chytridiomycetes</taxon>
        <taxon>Rhizophydiales</taxon>
        <taxon>Rhizophydiales incertae sedis</taxon>
        <taxon>Batrachochytrium</taxon>
    </lineage>
</organism>
<evidence type="ECO:0000313" key="9">
    <source>
        <dbReference type="Proteomes" id="UP000007241"/>
    </source>
</evidence>
<dbReference type="FunFam" id="2.40.70.10:FF:000017">
    <property type="entry name" value="Uncharacterized protein"/>
    <property type="match status" value="1"/>
</dbReference>
<dbReference type="InterPro" id="IPR033121">
    <property type="entry name" value="PEPTIDASE_A1"/>
</dbReference>
<dbReference type="SUPFAM" id="SSF50630">
    <property type="entry name" value="Acid proteases"/>
    <property type="match status" value="1"/>
</dbReference>
<evidence type="ECO:0000256" key="3">
    <source>
        <dbReference type="ARBA" id="ARBA00022729"/>
    </source>
</evidence>
<dbReference type="HOGENOM" id="CLU_037528_0_0_1"/>
<dbReference type="AlphaFoldDB" id="F4P6J8"/>
<sequence length="482" mass="52749">MLVIDPPYRVFPALSTLHECVLLALQAVSAIRVSLHSPFEITSQSSSRLSKRSPVVLGGDVAQCYTMRFNVDGVDLHLRLDSMISDIIVPLPSSSDDLGSTPESTPSGEPITINYRGNDYNAFSSTAAVTISGTEITGIDLPVLAVQKKSPDLFGINPNFDGVFGFGHPSLSEHHSPITAMDVLYNGGVISNNEVSLQLCSHDIFQQSFVNIGNTDITPKCGTDGTSVAWVQSPTNDCHNVNIKSILINGEQANLPAEFQKKVEDDHTLYSYIQTCSSYMIFPETVVTALVGAILDSGAITIKNNLFTSKLSKREIKKIFWRSYAMPESTYNIDWNKLPSLSITMHAETPVTLENYNSVVTIKLSPKDYIQRVNSERFLFAVAVGSNDRAALGIPFMTRLTVTFDRAHKRIGFGPGCECETATSEYPTISNGDRVLWPLTQLPEEPSTSGSDGTSTLRRLSRLGNTLRGSKQSKFNYKKTGD</sequence>
<accession>F4P6J8</accession>
<dbReference type="InterPro" id="IPR001461">
    <property type="entry name" value="Aspartic_peptidase_A1"/>
</dbReference>
<evidence type="ECO:0000259" key="7">
    <source>
        <dbReference type="PROSITE" id="PS51767"/>
    </source>
</evidence>
<comment type="similarity">
    <text evidence="1">Belongs to the peptidase A1 family.</text>
</comment>
<evidence type="ECO:0000313" key="8">
    <source>
        <dbReference type="EMBL" id="EGF78990.1"/>
    </source>
</evidence>
<keyword evidence="9" id="KW-1185">Reference proteome</keyword>
<dbReference type="GeneID" id="18238962"/>
<dbReference type="Pfam" id="PF00026">
    <property type="entry name" value="Asp"/>
    <property type="match status" value="1"/>
</dbReference>
<gene>
    <name evidence="8" type="ORF">BATDEDRAFT_26132</name>
</gene>
<dbReference type="RefSeq" id="XP_006680316.1">
    <property type="nucleotide sequence ID" value="XM_006680253.1"/>
</dbReference>
<keyword evidence="5" id="KW-0378">Hydrolase</keyword>
<dbReference type="GO" id="GO:0006508">
    <property type="term" value="P:proteolysis"/>
    <property type="evidence" value="ECO:0007669"/>
    <property type="project" value="UniProtKB-KW"/>
</dbReference>
<dbReference type="EMBL" id="GL882887">
    <property type="protein sequence ID" value="EGF78990.1"/>
    <property type="molecule type" value="Genomic_DNA"/>
</dbReference>
<keyword evidence="3" id="KW-0732">Signal</keyword>
<name>F4P6J8_BATDJ</name>
<dbReference type="InParanoid" id="F4P6J8"/>
<dbReference type="PANTHER" id="PTHR47965:SF12">
    <property type="entry name" value="ASPARTIC PROTEINASE 3-RELATED"/>
    <property type="match status" value="1"/>
</dbReference>
<keyword evidence="6" id="KW-0865">Zymogen</keyword>
<dbReference type="Gene3D" id="2.40.70.10">
    <property type="entry name" value="Acid Proteases"/>
    <property type="match status" value="2"/>
</dbReference>
<protein>
    <recommendedName>
        <fullName evidence="7">Peptidase A1 domain-containing protein</fullName>
    </recommendedName>
</protein>
<evidence type="ECO:0000256" key="4">
    <source>
        <dbReference type="ARBA" id="ARBA00022750"/>
    </source>
</evidence>
<dbReference type="Proteomes" id="UP000007241">
    <property type="component" value="Unassembled WGS sequence"/>
</dbReference>
<evidence type="ECO:0000256" key="5">
    <source>
        <dbReference type="ARBA" id="ARBA00022801"/>
    </source>
</evidence>
<proteinExistence type="inferred from homology"/>
<feature type="domain" description="Peptidase A1" evidence="7">
    <location>
        <begin position="65"/>
        <end position="414"/>
    </location>
</feature>
<reference evidence="8 9" key="1">
    <citation type="submission" date="2009-12" db="EMBL/GenBank/DDBJ databases">
        <title>The draft genome of Batrachochytrium dendrobatidis.</title>
        <authorList>
            <consortium name="US DOE Joint Genome Institute (JGI-PGF)"/>
            <person name="Kuo A."/>
            <person name="Salamov A."/>
            <person name="Schmutz J."/>
            <person name="Lucas S."/>
            <person name="Pitluck S."/>
            <person name="Rosenblum E."/>
            <person name="Stajich J."/>
            <person name="Eisen M."/>
            <person name="Grigoriev I.V."/>
        </authorList>
    </citation>
    <scope>NUCLEOTIDE SEQUENCE [LARGE SCALE GENOMIC DNA]</scope>
    <source>
        <strain evidence="9">JAM81 / FGSC 10211</strain>
    </source>
</reference>
<keyword evidence="4" id="KW-0064">Aspartyl protease</keyword>
<keyword evidence="2" id="KW-0645">Protease</keyword>
<dbReference type="PANTHER" id="PTHR47965">
    <property type="entry name" value="ASPARTYL PROTEASE-RELATED"/>
    <property type="match status" value="1"/>
</dbReference>
<evidence type="ECO:0000256" key="1">
    <source>
        <dbReference type="ARBA" id="ARBA00007447"/>
    </source>
</evidence>
<dbReference type="InterPro" id="IPR021109">
    <property type="entry name" value="Peptidase_aspartic_dom_sf"/>
</dbReference>
<dbReference type="PROSITE" id="PS51767">
    <property type="entry name" value="PEPTIDASE_A1"/>
    <property type="match status" value="1"/>
</dbReference>
<evidence type="ECO:0000256" key="2">
    <source>
        <dbReference type="ARBA" id="ARBA00022670"/>
    </source>
</evidence>
<dbReference type="GO" id="GO:0004190">
    <property type="term" value="F:aspartic-type endopeptidase activity"/>
    <property type="evidence" value="ECO:0007669"/>
    <property type="project" value="UniProtKB-KW"/>
</dbReference>
<dbReference type="OrthoDB" id="2152801at2759"/>